<sequence length="164" mass="17304">MSTTALVLSFAAPAPFPGAGARTRRAERRAARHEQRRLVRHALPGVHRVRPVRRARPGRAPHGPLRLTRRGRLLVTCTAVTALTGAVVAVTGAYTGAAAGAEQAPAPVVLTVAPGQTLSSLAAQWAPGEDWRDVAGEIVDLNGLPSMALQAGQRLTMPDRPHRS</sequence>
<dbReference type="Gene3D" id="3.10.350.10">
    <property type="entry name" value="LysM domain"/>
    <property type="match status" value="1"/>
</dbReference>
<dbReference type="InterPro" id="IPR018392">
    <property type="entry name" value="LysM"/>
</dbReference>
<evidence type="ECO:0000259" key="1">
    <source>
        <dbReference type="Pfam" id="PF01476"/>
    </source>
</evidence>
<dbReference type="InterPro" id="IPR036779">
    <property type="entry name" value="LysM_dom_sf"/>
</dbReference>
<name>A0ABV4I8L1_9ACTN</name>
<feature type="domain" description="LysM" evidence="1">
    <location>
        <begin position="111"/>
        <end position="158"/>
    </location>
</feature>
<organism evidence="2 3">
    <name type="scientific">Kineococcus mangrovi</name>
    <dbReference type="NCBI Taxonomy" id="1660183"/>
    <lineage>
        <taxon>Bacteria</taxon>
        <taxon>Bacillati</taxon>
        <taxon>Actinomycetota</taxon>
        <taxon>Actinomycetes</taxon>
        <taxon>Kineosporiales</taxon>
        <taxon>Kineosporiaceae</taxon>
        <taxon>Kineococcus</taxon>
    </lineage>
</organism>
<protein>
    <submittedName>
        <fullName evidence="2">LysM peptidoglycan-binding domain-containing protein</fullName>
    </submittedName>
</protein>
<keyword evidence="3" id="KW-1185">Reference proteome</keyword>
<accession>A0ABV4I8L1</accession>
<reference evidence="2 3" key="1">
    <citation type="submission" date="2024-07" db="EMBL/GenBank/DDBJ databases">
        <authorList>
            <person name="Thanompreechachai J."/>
            <person name="Duangmal K."/>
        </authorList>
    </citation>
    <scope>NUCLEOTIDE SEQUENCE [LARGE SCALE GENOMIC DNA]</scope>
    <source>
        <strain evidence="2 3">TBRC 1896</strain>
    </source>
</reference>
<dbReference type="EMBL" id="JBGGTQ010000007">
    <property type="protein sequence ID" value="MEZ0493557.1"/>
    <property type="molecule type" value="Genomic_DNA"/>
</dbReference>
<dbReference type="RefSeq" id="WP_370719799.1">
    <property type="nucleotide sequence ID" value="NZ_JBGGTQ010000007.1"/>
</dbReference>
<dbReference type="Pfam" id="PF01476">
    <property type="entry name" value="LysM"/>
    <property type="match status" value="1"/>
</dbReference>
<comment type="caution">
    <text evidence="2">The sequence shown here is derived from an EMBL/GenBank/DDBJ whole genome shotgun (WGS) entry which is preliminary data.</text>
</comment>
<evidence type="ECO:0000313" key="2">
    <source>
        <dbReference type="EMBL" id="MEZ0493557.1"/>
    </source>
</evidence>
<proteinExistence type="predicted"/>
<evidence type="ECO:0000313" key="3">
    <source>
        <dbReference type="Proteomes" id="UP001566476"/>
    </source>
</evidence>
<dbReference type="Proteomes" id="UP001566476">
    <property type="component" value="Unassembled WGS sequence"/>
</dbReference>
<gene>
    <name evidence="2" type="ORF">AB2L28_15060</name>
</gene>